<dbReference type="AlphaFoldDB" id="A0A7D9LWI0"/>
<accession>A0A7D9LWI0</accession>
<evidence type="ECO:0000313" key="2">
    <source>
        <dbReference type="Proteomes" id="UP001152795"/>
    </source>
</evidence>
<comment type="caution">
    <text evidence="1">The sequence shown here is derived from an EMBL/GenBank/DDBJ whole genome shotgun (WGS) entry which is preliminary data.</text>
</comment>
<evidence type="ECO:0000313" key="1">
    <source>
        <dbReference type="EMBL" id="CAB4039683.1"/>
    </source>
</evidence>
<organism evidence="1 2">
    <name type="scientific">Paramuricea clavata</name>
    <name type="common">Red gorgonian</name>
    <name type="synonym">Violescent sea-whip</name>
    <dbReference type="NCBI Taxonomy" id="317549"/>
    <lineage>
        <taxon>Eukaryota</taxon>
        <taxon>Metazoa</taxon>
        <taxon>Cnidaria</taxon>
        <taxon>Anthozoa</taxon>
        <taxon>Octocorallia</taxon>
        <taxon>Malacalcyonacea</taxon>
        <taxon>Plexauridae</taxon>
        <taxon>Paramuricea</taxon>
    </lineage>
</organism>
<protein>
    <submittedName>
        <fullName evidence="1">Uncharacterized protein</fullName>
    </submittedName>
</protein>
<keyword evidence="2" id="KW-1185">Reference proteome</keyword>
<gene>
    <name evidence="1" type="ORF">PACLA_8A057151</name>
</gene>
<reference evidence="1" key="1">
    <citation type="submission" date="2020-04" db="EMBL/GenBank/DDBJ databases">
        <authorList>
            <person name="Alioto T."/>
            <person name="Alioto T."/>
            <person name="Gomez Garrido J."/>
        </authorList>
    </citation>
    <scope>NUCLEOTIDE SEQUENCE</scope>
    <source>
        <strain evidence="1">A484AB</strain>
    </source>
</reference>
<sequence length="199" mass="22517">MMNENDENEIDVVNVGENFDDSGLAIEERLNEENEINALERPDTAKSVVNICKIPKLVDNKRKHMEKGLSQAQRDHLLLKQGKDDAAMKQQMVDAFDRSNQTLENSITRMTNCLSSLGEGIASGMQMLAMALAGPQQHVRAPYPPHPYQPNFNGMPTIPIYHNHYQPRQPQPYPHPGNESPRNAYQFLGDEEENDLHSL</sequence>
<proteinExistence type="predicted"/>
<name>A0A7D9LWI0_PARCT</name>
<dbReference type="EMBL" id="CACRXK020025720">
    <property type="protein sequence ID" value="CAB4039683.1"/>
    <property type="molecule type" value="Genomic_DNA"/>
</dbReference>
<dbReference type="Proteomes" id="UP001152795">
    <property type="component" value="Unassembled WGS sequence"/>
</dbReference>